<organism evidence="1 2">
    <name type="scientific">Lentinula detonsa</name>
    <dbReference type="NCBI Taxonomy" id="2804962"/>
    <lineage>
        <taxon>Eukaryota</taxon>
        <taxon>Fungi</taxon>
        <taxon>Dikarya</taxon>
        <taxon>Basidiomycota</taxon>
        <taxon>Agaricomycotina</taxon>
        <taxon>Agaricomycetes</taxon>
        <taxon>Agaricomycetidae</taxon>
        <taxon>Agaricales</taxon>
        <taxon>Marasmiineae</taxon>
        <taxon>Omphalotaceae</taxon>
        <taxon>Lentinula</taxon>
    </lineage>
</organism>
<dbReference type="AlphaFoldDB" id="A0AA38USM2"/>
<comment type="caution">
    <text evidence="1">The sequence shown here is derived from an EMBL/GenBank/DDBJ whole genome shotgun (WGS) entry which is preliminary data.</text>
</comment>
<name>A0AA38USM2_9AGAR</name>
<sequence length="156" mass="17951">MSRRNRLSAWDICHTEAFHWEVEGGNGSGEAVHNQLGMNPRTLYFSVLLKKRNHTRIPTRSFPPSRLSKAHSAHFMYTHHLLCPELKSTTTIHVEYSSHDDPSLANACSRTFQHFPKVRYIHPVPPANDDKCDLDEEKDVFSGRILVVGESRIFER</sequence>
<protein>
    <submittedName>
        <fullName evidence="1">Uncharacterized protein</fullName>
    </submittedName>
</protein>
<dbReference type="EMBL" id="MU801993">
    <property type="protein sequence ID" value="KAJ3984294.1"/>
    <property type="molecule type" value="Genomic_DNA"/>
</dbReference>
<evidence type="ECO:0000313" key="1">
    <source>
        <dbReference type="EMBL" id="KAJ3984294.1"/>
    </source>
</evidence>
<dbReference type="Proteomes" id="UP001163850">
    <property type="component" value="Unassembled WGS sequence"/>
</dbReference>
<evidence type="ECO:0000313" key="2">
    <source>
        <dbReference type="Proteomes" id="UP001163850"/>
    </source>
</evidence>
<accession>A0AA38USM2</accession>
<proteinExistence type="predicted"/>
<gene>
    <name evidence="1" type="ORF">F5890DRAFT_1554162</name>
</gene>
<reference evidence="1" key="1">
    <citation type="submission" date="2022-08" db="EMBL/GenBank/DDBJ databases">
        <authorList>
            <consortium name="DOE Joint Genome Institute"/>
            <person name="Min B."/>
            <person name="Riley R."/>
            <person name="Sierra-Patev S."/>
            <person name="Naranjo-Ortiz M."/>
            <person name="Looney B."/>
            <person name="Konkel Z."/>
            <person name="Slot J.C."/>
            <person name="Sakamoto Y."/>
            <person name="Steenwyk J.L."/>
            <person name="Rokas A."/>
            <person name="Carro J."/>
            <person name="Camarero S."/>
            <person name="Ferreira P."/>
            <person name="Molpeceres G."/>
            <person name="Ruiz-Duenas F.J."/>
            <person name="Serrano A."/>
            <person name="Henrissat B."/>
            <person name="Drula E."/>
            <person name="Hughes K.W."/>
            <person name="Mata J.L."/>
            <person name="Ishikawa N.K."/>
            <person name="Vargas-Isla R."/>
            <person name="Ushijima S."/>
            <person name="Smith C.A."/>
            <person name="Ahrendt S."/>
            <person name="Andreopoulos W."/>
            <person name="He G."/>
            <person name="Labutti K."/>
            <person name="Lipzen A."/>
            <person name="Ng V."/>
            <person name="Sandor L."/>
            <person name="Barry K."/>
            <person name="Martinez A.T."/>
            <person name="Xiao Y."/>
            <person name="Gibbons J.G."/>
            <person name="Terashima K."/>
            <person name="Hibbett D.S."/>
            <person name="Grigoriev I.V."/>
        </authorList>
    </citation>
    <scope>NUCLEOTIDE SEQUENCE</scope>
    <source>
        <strain evidence="1">TFB7829</strain>
    </source>
</reference>